<feature type="domain" description="AMP-binding enzyme C-terminal" evidence="4">
    <location>
        <begin position="455"/>
        <end position="531"/>
    </location>
</feature>
<dbReference type="InterPro" id="IPR000873">
    <property type="entry name" value="AMP-dep_synth/lig_dom"/>
</dbReference>
<comment type="caution">
    <text evidence="5">The sequence shown here is derived from an EMBL/GenBank/DDBJ whole genome shotgun (WGS) entry which is preliminary data.</text>
</comment>
<keyword evidence="2" id="KW-0436">Ligase</keyword>
<organism evidence="5 6">
    <name type="scientific">Mycena metata</name>
    <dbReference type="NCBI Taxonomy" id="1033252"/>
    <lineage>
        <taxon>Eukaryota</taxon>
        <taxon>Fungi</taxon>
        <taxon>Dikarya</taxon>
        <taxon>Basidiomycota</taxon>
        <taxon>Agaricomycotina</taxon>
        <taxon>Agaricomycetes</taxon>
        <taxon>Agaricomycetidae</taxon>
        <taxon>Agaricales</taxon>
        <taxon>Marasmiineae</taxon>
        <taxon>Mycenaceae</taxon>
        <taxon>Mycena</taxon>
    </lineage>
</organism>
<dbReference type="PROSITE" id="PS00455">
    <property type="entry name" value="AMP_BINDING"/>
    <property type="match status" value="1"/>
</dbReference>
<dbReference type="InterPro" id="IPR020845">
    <property type="entry name" value="AMP-binding_CS"/>
</dbReference>
<dbReference type="InterPro" id="IPR025110">
    <property type="entry name" value="AMP-bd_C"/>
</dbReference>
<dbReference type="GO" id="GO:0016405">
    <property type="term" value="F:CoA-ligase activity"/>
    <property type="evidence" value="ECO:0007669"/>
    <property type="project" value="TreeGrafter"/>
</dbReference>
<feature type="domain" description="AMP-dependent synthetase/ligase" evidence="3">
    <location>
        <begin position="38"/>
        <end position="406"/>
    </location>
</feature>
<dbReference type="AlphaFoldDB" id="A0AAD7KD87"/>
<gene>
    <name evidence="5" type="ORF">B0H16DRAFT_1403651</name>
</gene>
<evidence type="ECO:0008006" key="7">
    <source>
        <dbReference type="Google" id="ProtNLM"/>
    </source>
</evidence>
<proteinExistence type="inferred from homology"/>
<protein>
    <recommendedName>
        <fullName evidence="7">4-coumarate-CoA ligase</fullName>
    </recommendedName>
</protein>
<dbReference type="Pfam" id="PF00501">
    <property type="entry name" value="AMP-binding"/>
    <property type="match status" value="1"/>
</dbReference>
<dbReference type="GO" id="GO:0019748">
    <property type="term" value="P:secondary metabolic process"/>
    <property type="evidence" value="ECO:0007669"/>
    <property type="project" value="TreeGrafter"/>
</dbReference>
<evidence type="ECO:0000313" key="6">
    <source>
        <dbReference type="Proteomes" id="UP001215598"/>
    </source>
</evidence>
<keyword evidence="6" id="KW-1185">Reference proteome</keyword>
<reference evidence="5" key="1">
    <citation type="submission" date="2023-03" db="EMBL/GenBank/DDBJ databases">
        <title>Massive genome expansion in bonnet fungi (Mycena s.s.) driven by repeated elements and novel gene families across ecological guilds.</title>
        <authorList>
            <consortium name="Lawrence Berkeley National Laboratory"/>
            <person name="Harder C.B."/>
            <person name="Miyauchi S."/>
            <person name="Viragh M."/>
            <person name="Kuo A."/>
            <person name="Thoen E."/>
            <person name="Andreopoulos B."/>
            <person name="Lu D."/>
            <person name="Skrede I."/>
            <person name="Drula E."/>
            <person name="Henrissat B."/>
            <person name="Morin E."/>
            <person name="Kohler A."/>
            <person name="Barry K."/>
            <person name="LaButti K."/>
            <person name="Morin E."/>
            <person name="Salamov A."/>
            <person name="Lipzen A."/>
            <person name="Mereny Z."/>
            <person name="Hegedus B."/>
            <person name="Baldrian P."/>
            <person name="Stursova M."/>
            <person name="Weitz H."/>
            <person name="Taylor A."/>
            <person name="Grigoriev I.V."/>
            <person name="Nagy L.G."/>
            <person name="Martin F."/>
            <person name="Kauserud H."/>
        </authorList>
    </citation>
    <scope>NUCLEOTIDE SEQUENCE</scope>
    <source>
        <strain evidence="5">CBHHK182m</strain>
    </source>
</reference>
<dbReference type="InterPro" id="IPR045851">
    <property type="entry name" value="AMP-bd_C_sf"/>
</dbReference>
<dbReference type="FunFam" id="3.30.300.30:FF:000007">
    <property type="entry name" value="4-coumarate--CoA ligase 2"/>
    <property type="match status" value="1"/>
</dbReference>
<dbReference type="PANTHER" id="PTHR24096">
    <property type="entry name" value="LONG-CHAIN-FATTY-ACID--COA LIGASE"/>
    <property type="match status" value="1"/>
</dbReference>
<dbReference type="Gene3D" id="3.40.50.12780">
    <property type="entry name" value="N-terminal domain of ligase-like"/>
    <property type="match status" value="1"/>
</dbReference>
<dbReference type="Pfam" id="PF13193">
    <property type="entry name" value="AMP-binding_C"/>
    <property type="match status" value="1"/>
</dbReference>
<evidence type="ECO:0000259" key="4">
    <source>
        <dbReference type="Pfam" id="PF13193"/>
    </source>
</evidence>
<dbReference type="Gene3D" id="3.30.300.30">
    <property type="match status" value="1"/>
</dbReference>
<comment type="similarity">
    <text evidence="1">Belongs to the ATP-dependent AMP-binding enzyme family.</text>
</comment>
<name>A0AAD7KD87_9AGAR</name>
<evidence type="ECO:0000259" key="3">
    <source>
        <dbReference type="Pfam" id="PF00501"/>
    </source>
</evidence>
<dbReference type="SUPFAM" id="SSF56801">
    <property type="entry name" value="Acetyl-CoA synthetase-like"/>
    <property type="match status" value="1"/>
</dbReference>
<dbReference type="InterPro" id="IPR042099">
    <property type="entry name" value="ANL_N_sf"/>
</dbReference>
<dbReference type="Proteomes" id="UP001215598">
    <property type="component" value="Unassembled WGS sequence"/>
</dbReference>
<dbReference type="EMBL" id="JARKIB010000003">
    <property type="protein sequence ID" value="KAJ7783201.1"/>
    <property type="molecule type" value="Genomic_DNA"/>
</dbReference>
<dbReference type="PANTHER" id="PTHR24096:SF149">
    <property type="entry name" value="AMP-BINDING DOMAIN-CONTAINING PROTEIN-RELATED"/>
    <property type="match status" value="1"/>
</dbReference>
<evidence type="ECO:0000313" key="5">
    <source>
        <dbReference type="EMBL" id="KAJ7783201.1"/>
    </source>
</evidence>
<sequence length="550" mass="59402">MIYTATNLETGSIPQLDVLSFLFDSPLSLGGDATVIHAEAANPGNGVTKGQARVLTRRIASTLRTRFGIGQHGSGKDIVIVVSTGQFMLPILFYAILAAGGVASLASPSFKPEELSRQIQQGSANLCISCESSVDLLSSAALLCEFPSHRCLVLESSPQWRLRMLTGSSRQNIVGESELAWERITVKEELENSLVCLLYSSGTTGAPKGVKVSHTNMVAAAYITGESLRENWKSKGKWPYRTLAHLPTAHIAGVQGYFVIPFYHGGTTFWMPKFDFADFLSFNRSLKITTFFSVPPIFLLIAKSPLVKDHFRTLKAATGGAAPMGKELQIAVSQKLGVFLAQTWGLSETTGSVTGGDIDIEDFSGSVGPQLPLTQIRVVDESGNDCPPNTPGEVLVRGPIVTKGYFNNPAADAESFKDSFLCTGDIGFFQDDRLHIVDRKKELIKYKGLQVAPAELEALLISHTHIMDAAVIGVYDEQESTEVPRAYVVADKSVISAKAIQEFVKSRLASHKQLRGGVEFLTAIPKSPAGKILRKDLRALAASSTVKAKL</sequence>
<evidence type="ECO:0000256" key="1">
    <source>
        <dbReference type="ARBA" id="ARBA00006432"/>
    </source>
</evidence>
<evidence type="ECO:0000256" key="2">
    <source>
        <dbReference type="ARBA" id="ARBA00022598"/>
    </source>
</evidence>
<accession>A0AAD7KD87</accession>